<keyword evidence="15" id="KW-1185">Reference proteome</keyword>
<comment type="similarity">
    <text evidence="2">Belongs to the complex I NDUFB4 subunit family.</text>
</comment>
<dbReference type="AlphaFoldDB" id="A0A1S3D9C2"/>
<keyword evidence="4" id="KW-0813">Transport</keyword>
<dbReference type="InterPro" id="IPR009866">
    <property type="entry name" value="NADH_UbQ_OxRdtase_NDUFB4_su"/>
</dbReference>
<dbReference type="PaxDb" id="121845-A0A1S3D9C2"/>
<evidence type="ECO:0000256" key="12">
    <source>
        <dbReference type="ARBA" id="ARBA00030212"/>
    </source>
</evidence>
<dbReference type="OMA" id="NPYRHAT"/>
<feature type="transmembrane region" description="Helical" evidence="14">
    <location>
        <begin position="71"/>
        <end position="89"/>
    </location>
</feature>
<keyword evidence="5" id="KW-0679">Respiratory chain</keyword>
<keyword evidence="9 14" id="KW-1133">Transmembrane helix</keyword>
<evidence type="ECO:0000313" key="15">
    <source>
        <dbReference type="Proteomes" id="UP000079169"/>
    </source>
</evidence>
<evidence type="ECO:0000256" key="9">
    <source>
        <dbReference type="ARBA" id="ARBA00022989"/>
    </source>
</evidence>
<sequence length="115" mass="13595">MASCDPSNMRELFEKKTKMRMALREEFIKQVYNPHRHATGEGGVLFDPAMQRYMTMSTNRYRYFKPTPKTSWLGLGLILGPIVATMLYIQKTKDDDEHQLRTGQVAYRDRWNKFL</sequence>
<name>A0A1S3D9C2_DIACI</name>
<evidence type="ECO:0000256" key="13">
    <source>
        <dbReference type="ARBA" id="ARBA00030987"/>
    </source>
</evidence>
<dbReference type="PANTHER" id="PTHR15469:SF0">
    <property type="entry name" value="NADH DEHYDROGENASE [UBIQUINONE] 1 BETA SUBCOMPLEX SUBUNIT 4"/>
    <property type="match status" value="1"/>
</dbReference>
<evidence type="ECO:0000256" key="3">
    <source>
        <dbReference type="ARBA" id="ARBA00018681"/>
    </source>
</evidence>
<evidence type="ECO:0000256" key="8">
    <source>
        <dbReference type="ARBA" id="ARBA00022982"/>
    </source>
</evidence>
<keyword evidence="11 14" id="KW-0472">Membrane</keyword>
<evidence type="ECO:0000256" key="14">
    <source>
        <dbReference type="SAM" id="Phobius"/>
    </source>
</evidence>
<evidence type="ECO:0000256" key="10">
    <source>
        <dbReference type="ARBA" id="ARBA00023128"/>
    </source>
</evidence>
<dbReference type="CTD" id="36640"/>
<keyword evidence="8" id="KW-0249">Electron transport</keyword>
<keyword evidence="10" id="KW-0496">Mitochondrion</keyword>
<evidence type="ECO:0000256" key="2">
    <source>
        <dbReference type="ARBA" id="ARBA00007260"/>
    </source>
</evidence>
<evidence type="ECO:0000256" key="4">
    <source>
        <dbReference type="ARBA" id="ARBA00022448"/>
    </source>
</evidence>
<keyword evidence="6 14" id="KW-0812">Transmembrane</keyword>
<accession>A0A1S3D9C2</accession>
<protein>
    <recommendedName>
        <fullName evidence="3">NADH dehydrogenase [ubiquinone] 1 beta subcomplex subunit 4</fullName>
    </recommendedName>
    <alternativeName>
        <fullName evidence="12">Complex I-B15</fullName>
    </alternativeName>
    <alternativeName>
        <fullName evidence="13">NADH-ubiquinone oxidoreductase B15 subunit</fullName>
    </alternativeName>
</protein>
<dbReference type="PANTHER" id="PTHR15469">
    <property type="entry name" value="NADH-UBIQUINONE OXIDOREDUCTASE B15 SUBUNIT"/>
    <property type="match status" value="1"/>
</dbReference>
<dbReference type="KEGG" id="dci:103514037"/>
<dbReference type="STRING" id="121845.A0A1S3D9C2"/>
<dbReference type="Pfam" id="PF07225">
    <property type="entry name" value="NDUF_B4"/>
    <property type="match status" value="1"/>
</dbReference>
<dbReference type="Proteomes" id="UP000079169">
    <property type="component" value="Unplaced"/>
</dbReference>
<evidence type="ECO:0000256" key="6">
    <source>
        <dbReference type="ARBA" id="ARBA00022692"/>
    </source>
</evidence>
<evidence type="ECO:0000256" key="5">
    <source>
        <dbReference type="ARBA" id="ARBA00022660"/>
    </source>
</evidence>
<organism evidence="15 16">
    <name type="scientific">Diaphorina citri</name>
    <name type="common">Asian citrus psyllid</name>
    <dbReference type="NCBI Taxonomy" id="121845"/>
    <lineage>
        <taxon>Eukaryota</taxon>
        <taxon>Metazoa</taxon>
        <taxon>Ecdysozoa</taxon>
        <taxon>Arthropoda</taxon>
        <taxon>Hexapoda</taxon>
        <taxon>Insecta</taxon>
        <taxon>Pterygota</taxon>
        <taxon>Neoptera</taxon>
        <taxon>Paraneoptera</taxon>
        <taxon>Hemiptera</taxon>
        <taxon>Sternorrhyncha</taxon>
        <taxon>Psylloidea</taxon>
        <taxon>Psyllidae</taxon>
        <taxon>Diaphorininae</taxon>
        <taxon>Diaphorina</taxon>
    </lineage>
</organism>
<dbReference type="OrthoDB" id="5818798at2759"/>
<dbReference type="GeneID" id="103514037"/>
<gene>
    <name evidence="16" type="primary">LOC103514037</name>
</gene>
<comment type="subcellular location">
    <subcellularLocation>
        <location evidence="1">Mitochondrion inner membrane</location>
        <topology evidence="1">Single-pass membrane protein</topology>
    </subcellularLocation>
</comment>
<reference evidence="16" key="1">
    <citation type="submission" date="2025-08" db="UniProtKB">
        <authorList>
            <consortium name="RefSeq"/>
        </authorList>
    </citation>
    <scope>IDENTIFICATION</scope>
</reference>
<evidence type="ECO:0000256" key="1">
    <source>
        <dbReference type="ARBA" id="ARBA00004434"/>
    </source>
</evidence>
<evidence type="ECO:0000313" key="16">
    <source>
        <dbReference type="RefSeq" id="XP_008477125.1"/>
    </source>
</evidence>
<evidence type="ECO:0000256" key="7">
    <source>
        <dbReference type="ARBA" id="ARBA00022792"/>
    </source>
</evidence>
<dbReference type="GO" id="GO:0005743">
    <property type="term" value="C:mitochondrial inner membrane"/>
    <property type="evidence" value="ECO:0007669"/>
    <property type="project" value="UniProtKB-SubCell"/>
</dbReference>
<keyword evidence="7" id="KW-0999">Mitochondrion inner membrane</keyword>
<evidence type="ECO:0000256" key="11">
    <source>
        <dbReference type="ARBA" id="ARBA00023136"/>
    </source>
</evidence>
<proteinExistence type="inferred from homology"/>
<dbReference type="RefSeq" id="XP_008477125.1">
    <property type="nucleotide sequence ID" value="XM_008478903.3"/>
</dbReference>